<evidence type="ECO:0000313" key="1">
    <source>
        <dbReference type="EMBL" id="ACE91892.1"/>
    </source>
</evidence>
<reference evidence="1 2" key="1">
    <citation type="submission" date="2008-04" db="EMBL/GenBank/DDBJ databases">
        <title>Genome diversity and DNA divergence of Rhizobium etli.</title>
        <authorList>
            <person name="Gonzalez V."/>
            <person name="Acosta J.L."/>
            <person name="Santamaria R.I."/>
            <person name="Bustos P."/>
            <person name="Hernandez-Gonzalez I.L."/>
            <person name="Fernandez J.L."/>
            <person name="Diaz R."/>
            <person name="Flores M."/>
            <person name="Mora J."/>
            <person name="Palacios R."/>
            <person name="Davila G."/>
        </authorList>
    </citation>
    <scope>NUCLEOTIDE SEQUENCE [LARGE SCALE GENOMIC DNA]</scope>
    <source>
        <strain evidence="1 2">CIAT 652</strain>
    </source>
</reference>
<dbReference type="HOGENOM" id="CLU_2331699_0_0_5"/>
<dbReference type="AlphaFoldDB" id="B3PTQ5"/>
<dbReference type="KEGG" id="rec:RHECIAT_CH0002943"/>
<name>B3PTQ5_RHIE6</name>
<dbReference type="eggNOG" id="ENOG5030Z2G">
    <property type="taxonomic scope" value="Bacteria"/>
</dbReference>
<proteinExistence type="predicted"/>
<accession>B3PTQ5</accession>
<gene>
    <name evidence="1" type="ordered locus">RHECIAT_CH0002943</name>
</gene>
<protein>
    <submittedName>
        <fullName evidence="1">Uncharacterized protein</fullName>
    </submittedName>
</protein>
<dbReference type="EMBL" id="CP001074">
    <property type="protein sequence ID" value="ACE91892.1"/>
    <property type="molecule type" value="Genomic_DNA"/>
</dbReference>
<evidence type="ECO:0000313" key="2">
    <source>
        <dbReference type="Proteomes" id="UP000008817"/>
    </source>
</evidence>
<dbReference type="Proteomes" id="UP000008817">
    <property type="component" value="Chromosome"/>
</dbReference>
<organism evidence="1 2">
    <name type="scientific">Rhizobium etli (strain CIAT 652)</name>
    <dbReference type="NCBI Taxonomy" id="491916"/>
    <lineage>
        <taxon>Bacteria</taxon>
        <taxon>Pseudomonadati</taxon>
        <taxon>Pseudomonadota</taxon>
        <taxon>Alphaproteobacteria</taxon>
        <taxon>Hyphomicrobiales</taxon>
        <taxon>Rhizobiaceae</taxon>
        <taxon>Rhizobium/Agrobacterium group</taxon>
        <taxon>Rhizobium</taxon>
    </lineage>
</organism>
<sequence>MPSKKSIFTPLSILFRPHQKPAFDAAGFWWRRRVPPPGPIGLLHRSFIAIAGPKAGRVDIVISFAQGKGKRHKSVISGGRKDGKMLAGDWFPQCEGLN</sequence>